<gene>
    <name evidence="2" type="ORF">C7R54_05685</name>
</gene>
<protein>
    <submittedName>
        <fullName evidence="2">Uncharacterized protein</fullName>
    </submittedName>
</protein>
<accession>A0A4Q1HS76</accession>
<name>A0A4Q1HS76_9BURK</name>
<feature type="compositionally biased region" description="Basic and acidic residues" evidence="1">
    <location>
        <begin position="45"/>
        <end position="81"/>
    </location>
</feature>
<dbReference type="AlphaFoldDB" id="A0A4Q1HS76"/>
<evidence type="ECO:0000313" key="2">
    <source>
        <dbReference type="EMBL" id="RXN93196.1"/>
    </source>
</evidence>
<organism evidence="2 3">
    <name type="scientific">Achromobacter aloeverae</name>
    <dbReference type="NCBI Taxonomy" id="1750518"/>
    <lineage>
        <taxon>Bacteria</taxon>
        <taxon>Pseudomonadati</taxon>
        <taxon>Pseudomonadota</taxon>
        <taxon>Betaproteobacteria</taxon>
        <taxon>Burkholderiales</taxon>
        <taxon>Alcaligenaceae</taxon>
        <taxon>Achromobacter</taxon>
    </lineage>
</organism>
<feature type="compositionally biased region" description="Low complexity" evidence="1">
    <location>
        <begin position="22"/>
        <end position="34"/>
    </location>
</feature>
<reference evidence="2 3" key="1">
    <citation type="journal article" date="2017" name="Int. J. Syst. Evol. Microbiol.">
        <title>Achromobacter aloeverae sp. nov., isolated from the root of Aloe vera (L.) Burm.f.</title>
        <authorList>
            <person name="Kuncharoen N."/>
            <person name="Muramatsu Y."/>
            <person name="Shibata C."/>
            <person name="Kamakura Y."/>
            <person name="Nakagawa Y."/>
            <person name="Tanasupawat S."/>
        </authorList>
    </citation>
    <scope>NUCLEOTIDE SEQUENCE [LARGE SCALE GENOMIC DNA]</scope>
    <source>
        <strain evidence="2 3">AVA-1</strain>
    </source>
</reference>
<sequence length="128" mass="14146">MKRRNPSTKPPSAHHRTPDLPRTGTGTWSRTWSWAPPDPTGPDRTGSDQDQTRPDQTGPDRTRPDQTGPDRTRPDQTGPDRSRRHGRASAPAHPGKCKRGPRPLLHPRAAVRAQACCRMNSAILGQII</sequence>
<evidence type="ECO:0000313" key="3">
    <source>
        <dbReference type="Proteomes" id="UP000290849"/>
    </source>
</evidence>
<dbReference type="EMBL" id="PYAL01000001">
    <property type="protein sequence ID" value="RXN93196.1"/>
    <property type="molecule type" value="Genomic_DNA"/>
</dbReference>
<evidence type="ECO:0000256" key="1">
    <source>
        <dbReference type="SAM" id="MobiDB-lite"/>
    </source>
</evidence>
<dbReference type="Proteomes" id="UP000290849">
    <property type="component" value="Unassembled WGS sequence"/>
</dbReference>
<proteinExistence type="predicted"/>
<comment type="caution">
    <text evidence="2">The sequence shown here is derived from an EMBL/GenBank/DDBJ whole genome shotgun (WGS) entry which is preliminary data.</text>
</comment>
<keyword evidence="3" id="KW-1185">Reference proteome</keyword>
<feature type="region of interest" description="Disordered" evidence="1">
    <location>
        <begin position="1"/>
        <end position="104"/>
    </location>
</feature>